<feature type="compositionally biased region" description="Basic and acidic residues" evidence="1">
    <location>
        <begin position="55"/>
        <end position="65"/>
    </location>
</feature>
<feature type="domain" description="CRIB" evidence="2">
    <location>
        <begin position="187"/>
        <end position="200"/>
    </location>
</feature>
<feature type="compositionally biased region" description="Polar residues" evidence="1">
    <location>
        <begin position="779"/>
        <end position="793"/>
    </location>
</feature>
<feature type="compositionally biased region" description="Low complexity" evidence="1">
    <location>
        <begin position="656"/>
        <end position="679"/>
    </location>
</feature>
<dbReference type="EMBL" id="KZ613743">
    <property type="protein sequence ID" value="PMD66514.1"/>
    <property type="molecule type" value="Genomic_DNA"/>
</dbReference>
<evidence type="ECO:0000313" key="4">
    <source>
        <dbReference type="Proteomes" id="UP000235371"/>
    </source>
</evidence>
<accession>A0A2J6TU08</accession>
<feature type="region of interest" description="Disordered" evidence="1">
    <location>
        <begin position="20"/>
        <end position="125"/>
    </location>
</feature>
<evidence type="ECO:0000259" key="2">
    <source>
        <dbReference type="PROSITE" id="PS50108"/>
    </source>
</evidence>
<proteinExistence type="predicted"/>
<organism evidence="3 4">
    <name type="scientific">Hyaloscypha bicolor E</name>
    <dbReference type="NCBI Taxonomy" id="1095630"/>
    <lineage>
        <taxon>Eukaryota</taxon>
        <taxon>Fungi</taxon>
        <taxon>Dikarya</taxon>
        <taxon>Ascomycota</taxon>
        <taxon>Pezizomycotina</taxon>
        <taxon>Leotiomycetes</taxon>
        <taxon>Helotiales</taxon>
        <taxon>Hyaloscyphaceae</taxon>
        <taxon>Hyaloscypha</taxon>
        <taxon>Hyaloscypha bicolor</taxon>
    </lineage>
</organism>
<feature type="compositionally biased region" description="Polar residues" evidence="1">
    <location>
        <begin position="559"/>
        <end position="571"/>
    </location>
</feature>
<dbReference type="OrthoDB" id="5237293at2759"/>
<feature type="region of interest" description="Disordered" evidence="1">
    <location>
        <begin position="249"/>
        <end position="319"/>
    </location>
</feature>
<dbReference type="InParanoid" id="A0A2J6TU08"/>
<keyword evidence="4" id="KW-1185">Reference proteome</keyword>
<protein>
    <recommendedName>
        <fullName evidence="2">CRIB domain-containing protein</fullName>
    </recommendedName>
</protein>
<dbReference type="GeneID" id="36590420"/>
<feature type="compositionally biased region" description="Low complexity" evidence="1">
    <location>
        <begin position="72"/>
        <end position="116"/>
    </location>
</feature>
<feature type="region of interest" description="Disordered" evidence="1">
    <location>
        <begin position="776"/>
        <end position="826"/>
    </location>
</feature>
<dbReference type="Proteomes" id="UP000235371">
    <property type="component" value="Unassembled WGS sequence"/>
</dbReference>
<feature type="compositionally biased region" description="Polar residues" evidence="1">
    <location>
        <begin position="641"/>
        <end position="655"/>
    </location>
</feature>
<feature type="region of interest" description="Disordered" evidence="1">
    <location>
        <begin position="641"/>
        <end position="684"/>
    </location>
</feature>
<feature type="compositionally biased region" description="Polar residues" evidence="1">
    <location>
        <begin position="366"/>
        <end position="382"/>
    </location>
</feature>
<sequence length="857" mass="93414">MFGFGSGKSAYPSLHAATNVTRSSKIDSASSAAKNESTTSPDFLEPAIDGPPSPERIRAYTEQMKRSSIFGNNSRTNTFSSATSSSRSRESTAPSTDNPSLSRRSSNRSNTSSMPSVRSERPESVALFGSIFSRAGRKVRRDSDAAGLNRSSSSLVISTVGKSTFGEGSAREHYYGKGRSPRRKHLISGPYNFQHVTHTRQDHLPNLERTSRMQLVSEFSAIRASQSPTHGELKGIRAEDLHFENFSSEAIDVSEQPVPAPKSPKSPRQRSVLRKSITPPQPQRVMSYAKSHDNLRSPPPRPPRSPLSHACPIAPPARTSSRTASILFDTFDPLATTTIERPYTNGGFRRAAPFSLPSPAPPSLSWNEQQDCSSNQPLSHAVTTPGDEAWPLTASLTGNYELADVEEEDEEVVARKSRVSVASSELRMSQSVPALRRLSYEQAKDMLENRMSTTLGRSPSGETVVPRKTPLSPGFQLIHDSWEDDIDYCYEHEVEADCDYQWDRCSVEEDTVINEAPQAQPQQQPILELHLQDEERIYHGHFRPSLLTPTPFDLPELSPMSNTSTASSHPRTPSDFLRPSHVRSPSHASSFKESHGFHLSPTLLIPTDFQLQMEQDEIYHEQYNTQPDSASIFVQDPYQHSISPIDEGTSSTASYRSSNFSRGSARSSSSTRMSGANSRGSQDSMMLLGRAGNLSEEHRSIGSASSLPDLIPSTARQPEIEFSAMVAGLHISDANMDSAPAPEVSGPAPALASLQHRRIKSLVLDGLRKGVNHFPPAASQASVNESANANGNLSPVKESFPLSPSGGKGQGNIHGRKTSAPTVSSVKEFKGRARAATSAANLPGGKRRGSYMLFPQV</sequence>
<dbReference type="PROSITE" id="PS50108">
    <property type="entry name" value="CRIB"/>
    <property type="match status" value="1"/>
</dbReference>
<reference evidence="3 4" key="1">
    <citation type="submission" date="2016-04" db="EMBL/GenBank/DDBJ databases">
        <title>A degradative enzymes factory behind the ericoid mycorrhizal symbiosis.</title>
        <authorList>
            <consortium name="DOE Joint Genome Institute"/>
            <person name="Martino E."/>
            <person name="Morin E."/>
            <person name="Grelet G."/>
            <person name="Kuo A."/>
            <person name="Kohler A."/>
            <person name="Daghino S."/>
            <person name="Barry K."/>
            <person name="Choi C."/>
            <person name="Cichocki N."/>
            <person name="Clum A."/>
            <person name="Copeland A."/>
            <person name="Hainaut M."/>
            <person name="Haridas S."/>
            <person name="Labutti K."/>
            <person name="Lindquist E."/>
            <person name="Lipzen A."/>
            <person name="Khouja H.-R."/>
            <person name="Murat C."/>
            <person name="Ohm R."/>
            <person name="Olson A."/>
            <person name="Spatafora J."/>
            <person name="Veneault-Fourrey C."/>
            <person name="Henrissat B."/>
            <person name="Grigoriev I."/>
            <person name="Martin F."/>
            <person name="Perotto S."/>
        </authorList>
    </citation>
    <scope>NUCLEOTIDE SEQUENCE [LARGE SCALE GENOMIC DNA]</scope>
    <source>
        <strain evidence="3 4">E</strain>
    </source>
</reference>
<evidence type="ECO:0000313" key="3">
    <source>
        <dbReference type="EMBL" id="PMD66514.1"/>
    </source>
</evidence>
<dbReference type="STRING" id="1095630.A0A2J6TU08"/>
<feature type="region of interest" description="Disordered" evidence="1">
    <location>
        <begin position="160"/>
        <end position="183"/>
    </location>
</feature>
<gene>
    <name evidence="3" type="ORF">K444DRAFT_624018</name>
</gene>
<feature type="region of interest" description="Disordered" evidence="1">
    <location>
        <begin position="339"/>
        <end position="389"/>
    </location>
</feature>
<feature type="region of interest" description="Disordered" evidence="1">
    <location>
        <begin position="549"/>
        <end position="594"/>
    </location>
</feature>
<name>A0A2J6TU08_9HELO</name>
<dbReference type="InterPro" id="IPR000095">
    <property type="entry name" value="CRIB_dom"/>
</dbReference>
<dbReference type="RefSeq" id="XP_024743418.1">
    <property type="nucleotide sequence ID" value="XM_024882343.1"/>
</dbReference>
<dbReference type="AlphaFoldDB" id="A0A2J6TU08"/>
<evidence type="ECO:0000256" key="1">
    <source>
        <dbReference type="SAM" id="MobiDB-lite"/>
    </source>
</evidence>